<organism evidence="1 2">
    <name type="scientific">Thalassospira alkalitolerans</name>
    <dbReference type="NCBI Taxonomy" id="1293890"/>
    <lineage>
        <taxon>Bacteria</taxon>
        <taxon>Pseudomonadati</taxon>
        <taxon>Pseudomonadota</taxon>
        <taxon>Alphaproteobacteria</taxon>
        <taxon>Rhodospirillales</taxon>
        <taxon>Thalassospiraceae</taxon>
        <taxon>Thalassospira</taxon>
    </lineage>
</organism>
<evidence type="ECO:0000313" key="1">
    <source>
        <dbReference type="EMBL" id="OSQ46045.1"/>
    </source>
</evidence>
<dbReference type="Proteomes" id="UP000193396">
    <property type="component" value="Unassembled WGS sequence"/>
</dbReference>
<accession>A0A1Y2LAS6</accession>
<name>A0A1Y2LAS6_9PROT</name>
<protein>
    <submittedName>
        <fullName evidence="1">Uncharacterized protein</fullName>
    </submittedName>
</protein>
<keyword evidence="2" id="KW-1185">Reference proteome</keyword>
<proteinExistence type="predicted"/>
<gene>
    <name evidence="1" type="ORF">TALK_16860</name>
</gene>
<evidence type="ECO:0000313" key="2">
    <source>
        <dbReference type="Proteomes" id="UP000193396"/>
    </source>
</evidence>
<dbReference type="AlphaFoldDB" id="A0A1Y2LAS6"/>
<dbReference type="EMBL" id="JFKB01000013">
    <property type="protein sequence ID" value="OSQ46045.1"/>
    <property type="molecule type" value="Genomic_DNA"/>
</dbReference>
<sequence>MVIHKDELITNMFKYPAMMQSACGLTPALNLQTKIASLEQFLAKNEARLEAMSSAGRQIERELRLSFVGPDKRKLLPRLLNWAPE</sequence>
<reference evidence="1 2" key="1">
    <citation type="submission" date="2014-03" db="EMBL/GenBank/DDBJ databases">
        <title>The draft genome sequence of Thalassospira alkalitolerans JCM 18968.</title>
        <authorList>
            <person name="Lai Q."/>
            <person name="Shao Z."/>
        </authorList>
    </citation>
    <scope>NUCLEOTIDE SEQUENCE [LARGE SCALE GENOMIC DNA]</scope>
    <source>
        <strain evidence="1 2">JCM 18968</strain>
    </source>
</reference>
<comment type="caution">
    <text evidence="1">The sequence shown here is derived from an EMBL/GenBank/DDBJ whole genome shotgun (WGS) entry which is preliminary data.</text>
</comment>